<dbReference type="PANTHER" id="PTHR45947">
    <property type="entry name" value="SULFOQUINOVOSYL TRANSFERASE SQD2"/>
    <property type="match status" value="1"/>
</dbReference>
<evidence type="ECO:0000313" key="2">
    <source>
        <dbReference type="EMBL" id="KAJ8603002.1"/>
    </source>
</evidence>
<accession>A0AAD7XLT4</accession>
<dbReference type="Pfam" id="PF13439">
    <property type="entry name" value="Glyco_transf_4"/>
    <property type="match status" value="1"/>
</dbReference>
<dbReference type="AlphaFoldDB" id="A0AAD7XLT4"/>
<feature type="domain" description="Glycosyltransferase subfamily 4-like N-terminal" evidence="1">
    <location>
        <begin position="389"/>
        <end position="572"/>
    </location>
</feature>
<dbReference type="GO" id="GO:0016757">
    <property type="term" value="F:glycosyltransferase activity"/>
    <property type="evidence" value="ECO:0007669"/>
    <property type="project" value="TreeGrafter"/>
</dbReference>
<dbReference type="PANTHER" id="PTHR45947:SF3">
    <property type="entry name" value="SULFOQUINOVOSYL TRANSFERASE SQD2"/>
    <property type="match status" value="1"/>
</dbReference>
<gene>
    <name evidence="2" type="ORF">CTAYLR_001533</name>
</gene>
<dbReference type="InterPro" id="IPR028098">
    <property type="entry name" value="Glyco_trans_4-like_N"/>
</dbReference>
<organism evidence="2 3">
    <name type="scientific">Chrysophaeum taylorii</name>
    <dbReference type="NCBI Taxonomy" id="2483200"/>
    <lineage>
        <taxon>Eukaryota</taxon>
        <taxon>Sar</taxon>
        <taxon>Stramenopiles</taxon>
        <taxon>Ochrophyta</taxon>
        <taxon>Pelagophyceae</taxon>
        <taxon>Pelagomonadales</taxon>
        <taxon>Pelagomonadaceae</taxon>
        <taxon>Chrysophaeum</taxon>
    </lineage>
</organism>
<sequence>MRIWDVAASRRSRWNKTFVCLCVVCGVMLLREFIPTPSMVRPTRWIRYEPLEVSHARIDCPRWDGSPGGGTILEPKGSWSPSRQKRVFLYAIVAATAEAARTLTHFLDFYERSGIPSSQTSLTLQSSGEQNPVLAGLETTLDAAGVHYDVWIGTFSSETKAWHRERVVNAALEPDDWLVVADVDEFHQFPGPEIEAFVEEVERYGANYVMARWEDRVALDGELKHVAALDKSNEAETSLEAQFPLRCSMTQWTRPASGVLSLILPRAEDEKVALHKVYLRIHRSAHKIRWRSYFSAAPWSRRWPSAYGQVLVSRHFKWIAGLAAYLDRRVKTYDKCGMLWSYESASINARLEEHGGKICVACGELACRRAQPKERMRIAIVTSVWDEHVDGVSITMNRVARFLRRSDDMEVLVVTPHDPAVTEPVVDMSDVPKLPLASLPIFALVGRNDYVVGMPLGSSQKHALVDYDPDIYHLVSPDMLGYSARAYARRAGKCSVCSYHTQIDRYVRFYTRKHGIIDKLKPRIAVQKLFGDFYSGCDVVAVPNEAIASKLVGKMGIPRSKIGYFPRGVNTTQYNPRRRNETWRRLELDADSRHVVVLWAARLVKEKGADLFAQTINTLFKTASYADDILNFVRVLVVGAGPELDNMRKALPHKITTFLGHASGPALWCAYASADVYFFPSHTEAFPNTLLEAQASGLAVLAPGYSVNRDLVPRDSGFLVDEHAGPSDFADGLFELLVNTTRRRHIASRAVEVAKARTWNAAFSSLRACYDRCAQINAARSTSTKDAS</sequence>
<proteinExistence type="predicted"/>
<comment type="caution">
    <text evidence="2">The sequence shown here is derived from an EMBL/GenBank/DDBJ whole genome shotgun (WGS) entry which is preliminary data.</text>
</comment>
<evidence type="ECO:0000259" key="1">
    <source>
        <dbReference type="Pfam" id="PF13439"/>
    </source>
</evidence>
<protein>
    <recommendedName>
        <fullName evidence="1">Glycosyltransferase subfamily 4-like N-terminal domain-containing protein</fullName>
    </recommendedName>
</protein>
<dbReference type="Proteomes" id="UP001230188">
    <property type="component" value="Unassembled WGS sequence"/>
</dbReference>
<evidence type="ECO:0000313" key="3">
    <source>
        <dbReference type="Proteomes" id="UP001230188"/>
    </source>
</evidence>
<dbReference type="EMBL" id="JAQMWT010000362">
    <property type="protein sequence ID" value="KAJ8603002.1"/>
    <property type="molecule type" value="Genomic_DNA"/>
</dbReference>
<keyword evidence="3" id="KW-1185">Reference proteome</keyword>
<dbReference type="Pfam" id="PF13692">
    <property type="entry name" value="Glyco_trans_1_4"/>
    <property type="match status" value="1"/>
</dbReference>
<dbReference type="InterPro" id="IPR050194">
    <property type="entry name" value="Glycosyltransferase_grp1"/>
</dbReference>
<name>A0AAD7XLT4_9STRA</name>
<reference evidence="2" key="1">
    <citation type="submission" date="2023-01" db="EMBL/GenBank/DDBJ databases">
        <title>Metagenome sequencing of chrysophaentin producing Chrysophaeum taylorii.</title>
        <authorList>
            <person name="Davison J."/>
            <person name="Bewley C."/>
        </authorList>
    </citation>
    <scope>NUCLEOTIDE SEQUENCE</scope>
    <source>
        <strain evidence="2">NIES-1699</strain>
    </source>
</reference>
<dbReference type="Gene3D" id="3.40.50.2000">
    <property type="entry name" value="Glycogen Phosphorylase B"/>
    <property type="match status" value="2"/>
</dbReference>
<dbReference type="SUPFAM" id="SSF53756">
    <property type="entry name" value="UDP-Glycosyltransferase/glycogen phosphorylase"/>
    <property type="match status" value="1"/>
</dbReference>